<feature type="binding site" evidence="9">
    <location>
        <begin position="162"/>
        <end position="169"/>
    </location>
    <ligand>
        <name>ATP</name>
        <dbReference type="ChEBI" id="CHEBI:30616"/>
    </ligand>
</feature>
<protein>
    <recommendedName>
        <fullName evidence="10">Kinesin-like protein</fullName>
    </recommendedName>
</protein>
<dbReference type="EMBL" id="KB740984">
    <property type="protein sequence ID" value="ENN76194.1"/>
    <property type="molecule type" value="Genomic_DNA"/>
</dbReference>
<dbReference type="GO" id="GO:0003777">
    <property type="term" value="F:microtubule motor activity"/>
    <property type="evidence" value="ECO:0007669"/>
    <property type="project" value="InterPro"/>
</dbReference>
<dbReference type="SUPFAM" id="SSF52540">
    <property type="entry name" value="P-loop containing nucleoside triphosphate hydrolases"/>
    <property type="match status" value="1"/>
</dbReference>
<evidence type="ECO:0000256" key="6">
    <source>
        <dbReference type="ARBA" id="ARBA00023054"/>
    </source>
</evidence>
<name>N6T7K1_DENPD</name>
<evidence type="ECO:0000256" key="4">
    <source>
        <dbReference type="ARBA" id="ARBA00022741"/>
    </source>
</evidence>
<reference evidence="16" key="2">
    <citation type="submission" date="2024-08" db="UniProtKB">
        <authorList>
            <consortium name="EnsemblMetazoa"/>
        </authorList>
    </citation>
    <scope>IDENTIFICATION</scope>
</reference>
<dbReference type="SMART" id="SM00129">
    <property type="entry name" value="KISc"/>
    <property type="match status" value="1"/>
</dbReference>
<feature type="non-terminal residue" evidence="13">
    <location>
        <position position="1"/>
    </location>
</feature>
<evidence type="ECO:0000256" key="2">
    <source>
        <dbReference type="ARBA" id="ARBA00022490"/>
    </source>
</evidence>
<keyword evidence="3 10" id="KW-0493">Microtubule</keyword>
<dbReference type="Gene3D" id="3.40.850.10">
    <property type="entry name" value="Kinesin motor domain"/>
    <property type="match status" value="1"/>
</dbReference>
<organism evidence="13">
    <name type="scientific">Dendroctonus ponderosae</name>
    <name type="common">Mountain pine beetle</name>
    <dbReference type="NCBI Taxonomy" id="77166"/>
    <lineage>
        <taxon>Eukaryota</taxon>
        <taxon>Metazoa</taxon>
        <taxon>Ecdysozoa</taxon>
        <taxon>Arthropoda</taxon>
        <taxon>Hexapoda</taxon>
        <taxon>Insecta</taxon>
        <taxon>Pterygota</taxon>
        <taxon>Neoptera</taxon>
        <taxon>Endopterygota</taxon>
        <taxon>Coleoptera</taxon>
        <taxon>Polyphaga</taxon>
        <taxon>Cucujiformia</taxon>
        <taxon>Curculionidae</taxon>
        <taxon>Scolytinae</taxon>
        <taxon>Dendroctonus</taxon>
    </lineage>
</organism>
<dbReference type="EnsemblMetazoa" id="XM_019905814.1">
    <property type="protein sequence ID" value="XP_019761373.1"/>
    <property type="gene ID" value="LOC109538549"/>
</dbReference>
<evidence type="ECO:0000313" key="16">
    <source>
        <dbReference type="EnsemblMetazoa" id="XP_019761373.1"/>
    </source>
</evidence>
<evidence type="ECO:0000313" key="14">
    <source>
        <dbReference type="EMBL" id="ERL83823.1"/>
    </source>
</evidence>
<evidence type="ECO:0000256" key="3">
    <source>
        <dbReference type="ARBA" id="ARBA00022701"/>
    </source>
</evidence>
<dbReference type="FunFam" id="3.40.850.10:FF:000042">
    <property type="entry name" value="Kinesin family member 14"/>
    <property type="match status" value="1"/>
</dbReference>
<evidence type="ECO:0000259" key="12">
    <source>
        <dbReference type="PROSITE" id="PS50067"/>
    </source>
</evidence>
<accession>N6T7K1</accession>
<dbReference type="Pfam" id="PF00225">
    <property type="entry name" value="Kinesin"/>
    <property type="match status" value="1"/>
</dbReference>
<evidence type="ECO:0000256" key="10">
    <source>
        <dbReference type="RuleBase" id="RU000394"/>
    </source>
</evidence>
<dbReference type="Proteomes" id="UP000019118">
    <property type="component" value="Unassembled WGS sequence"/>
</dbReference>
<dbReference type="GO" id="GO:0005874">
    <property type="term" value="C:microtubule"/>
    <property type="evidence" value="ECO:0007669"/>
    <property type="project" value="UniProtKB-KW"/>
</dbReference>
<evidence type="ECO:0000256" key="1">
    <source>
        <dbReference type="ARBA" id="ARBA00004245"/>
    </source>
</evidence>
<dbReference type="AlphaFoldDB" id="N6T7K1"/>
<dbReference type="InterPro" id="IPR019821">
    <property type="entry name" value="Kinesin_motor_CS"/>
</dbReference>
<dbReference type="STRING" id="77166.N6T7K1"/>
<evidence type="ECO:0000256" key="5">
    <source>
        <dbReference type="ARBA" id="ARBA00022840"/>
    </source>
</evidence>
<dbReference type="PROSITE" id="PS00411">
    <property type="entry name" value="KINESIN_MOTOR_1"/>
    <property type="match status" value="1"/>
</dbReference>
<dbReference type="GO" id="GO:0008017">
    <property type="term" value="F:microtubule binding"/>
    <property type="evidence" value="ECO:0007669"/>
    <property type="project" value="InterPro"/>
</dbReference>
<dbReference type="GO" id="GO:0005524">
    <property type="term" value="F:ATP binding"/>
    <property type="evidence" value="ECO:0007669"/>
    <property type="project" value="UniProtKB-UniRule"/>
</dbReference>
<dbReference type="GO" id="GO:0007018">
    <property type="term" value="P:microtubule-based movement"/>
    <property type="evidence" value="ECO:0007669"/>
    <property type="project" value="InterPro"/>
</dbReference>
<feature type="domain" description="Kinesin motor" evidence="12">
    <location>
        <begin position="67"/>
        <end position="418"/>
    </location>
</feature>
<dbReference type="InterPro" id="IPR036961">
    <property type="entry name" value="Kinesin_motor_dom_sf"/>
</dbReference>
<dbReference type="OMA" id="ANHISTP"/>
<dbReference type="OrthoDB" id="3176171at2759"/>
<keyword evidence="7 9" id="KW-0505">Motor protein</keyword>
<feature type="coiled-coil region" evidence="11">
    <location>
        <begin position="500"/>
        <end position="527"/>
    </location>
</feature>
<evidence type="ECO:0000313" key="15">
    <source>
        <dbReference type="EMBL" id="ERL93438.1"/>
    </source>
</evidence>
<sequence>MALSPVKSCTPRTRVLSAAILTQFSTPKAAKPLANHISTPECFSNVFLETPKGKRRASKEKCDEECNLRVSVRIRPMNLTELNVVGSEDVIRVKEKQIIVCPPKNSHSGTSVDHTFNYDHVFWSVDESSPLFAKQEDIFLTIGVPLLNSAFKGFNACLFAYGQTGSGKSYSMMGRNICEVSDIDSQDFAGITPRFCKELFKRAGELQSEYTISIEVSYFEIYNEKIHDLLANPAQSSARVPLKVREHPTLGPYIVDLTSHTVKSYTELRDFLILGNKNRAVASTAMNDFSSRSHSIFAIEIGQSKSLDDTDSCRRSKVSLVDLAGSERLGTSLNNEERMKQGVCINKSLLTLGKCISALAEQKKNQFVPYRDSVLTWLLRESLGGNSLTSMLATISPSSTHLDETLSTLRYACQARTIVNRARINESPHDRLIRELRLEVERLKALRKDYERRSSLSPQSETLSFNESSEVDDIKVKLVETESKLFEAQQMWEQRFMESRQNQLKELAEAEKCKAELESKVRILRTANQQVSLSPYKTNFLEELEGVLTYESECESDLLDSFKQCCSDQGLICTFNSDTLKIMDPVTRKYALVPLNNLNLQKYENFSDYLKGLKWMNNSAPKGATKAEIVSSMNDIFKILGNLQPPDEDNNLSLLYARVNKTLQKFESALLNNVKSSKTVTFHLDT</sequence>
<evidence type="ECO:0000313" key="13">
    <source>
        <dbReference type="EMBL" id="ENN76194.1"/>
    </source>
</evidence>
<keyword evidence="17" id="KW-1185">Reference proteome</keyword>
<dbReference type="PRINTS" id="PR00380">
    <property type="entry name" value="KINESINHEAVY"/>
</dbReference>
<evidence type="ECO:0000313" key="18">
    <source>
        <dbReference type="Proteomes" id="UP000030742"/>
    </source>
</evidence>
<gene>
    <name evidence="16" type="primary">109538549</name>
    <name evidence="14" type="ORF">D910_01075</name>
    <name evidence="15" type="ORF">D910_10730</name>
    <name evidence="13" type="ORF">YQE_07162</name>
</gene>
<dbReference type="KEGG" id="dpa:109538549"/>
<keyword evidence="2" id="KW-0963">Cytoplasm</keyword>
<dbReference type="Proteomes" id="UP000030742">
    <property type="component" value="Unassembled WGS sequence"/>
</dbReference>
<dbReference type="HOGENOM" id="CLU_391985_0_0_1"/>
<dbReference type="InterPro" id="IPR001752">
    <property type="entry name" value="Kinesin_motor_dom"/>
</dbReference>
<dbReference type="PANTHER" id="PTHR47117:SF5">
    <property type="entry name" value="KINESIN-LIKE PROTEIN KIF14"/>
    <property type="match status" value="1"/>
</dbReference>
<keyword evidence="6 11" id="KW-0175">Coiled coil</keyword>
<comment type="similarity">
    <text evidence="9 10">Belongs to the TRAFAC class myosin-kinesin ATPase superfamily. Kinesin family.</text>
</comment>
<proteinExistence type="inferred from homology"/>
<dbReference type="EMBL" id="KB632357">
    <property type="protein sequence ID" value="ERL93438.1"/>
    <property type="molecule type" value="Genomic_DNA"/>
</dbReference>
<evidence type="ECO:0000256" key="11">
    <source>
        <dbReference type="SAM" id="Coils"/>
    </source>
</evidence>
<keyword evidence="8" id="KW-0206">Cytoskeleton</keyword>
<keyword evidence="4 9" id="KW-0547">Nucleotide-binding</keyword>
<evidence type="ECO:0000256" key="7">
    <source>
        <dbReference type="ARBA" id="ARBA00023175"/>
    </source>
</evidence>
<keyword evidence="5 9" id="KW-0067">ATP-binding</keyword>
<evidence type="ECO:0000256" key="8">
    <source>
        <dbReference type="ARBA" id="ARBA00023212"/>
    </source>
</evidence>
<dbReference type="EMBL" id="KB630727">
    <property type="protein sequence ID" value="ERL83823.1"/>
    <property type="molecule type" value="Genomic_DNA"/>
</dbReference>
<comment type="subcellular location">
    <subcellularLocation>
        <location evidence="1">Cytoplasm</location>
        <location evidence="1">Cytoskeleton</location>
    </subcellularLocation>
</comment>
<dbReference type="InterPro" id="IPR027417">
    <property type="entry name" value="P-loop_NTPase"/>
</dbReference>
<reference evidence="17 18" key="1">
    <citation type="journal article" date="2013" name="Genome Biol.">
        <title>Draft genome of the mountain pine beetle, Dendroctonus ponderosae Hopkins, a major forest pest.</title>
        <authorList>
            <person name="Keeling C.I."/>
            <person name="Yuen M.M."/>
            <person name="Liao N.Y."/>
            <person name="Docking T.R."/>
            <person name="Chan S.K."/>
            <person name="Taylor G.A."/>
            <person name="Palmquist D.L."/>
            <person name="Jackman S.D."/>
            <person name="Nguyen A."/>
            <person name="Li M."/>
            <person name="Henderson H."/>
            <person name="Janes J.K."/>
            <person name="Zhao Y."/>
            <person name="Pandoh P."/>
            <person name="Moore R."/>
            <person name="Sperling F.A."/>
            <person name="Huber D.P."/>
            <person name="Birol I."/>
            <person name="Jones S.J."/>
            <person name="Bohlmann J."/>
        </authorList>
    </citation>
    <scope>NUCLEOTIDE SEQUENCE</scope>
</reference>
<evidence type="ECO:0000313" key="17">
    <source>
        <dbReference type="Proteomes" id="UP000019118"/>
    </source>
</evidence>
<dbReference type="PANTHER" id="PTHR47117">
    <property type="entry name" value="STAR-RELATED LIPID TRANSFER PROTEIN 9"/>
    <property type="match status" value="1"/>
</dbReference>
<evidence type="ECO:0000256" key="9">
    <source>
        <dbReference type="PROSITE-ProRule" id="PRU00283"/>
    </source>
</evidence>
<dbReference type="PROSITE" id="PS50067">
    <property type="entry name" value="KINESIN_MOTOR_2"/>
    <property type="match status" value="1"/>
</dbReference>